<dbReference type="VEuPathDB" id="FungiDB:BO97DRAFT_424294"/>
<gene>
    <name evidence="1" type="ORF">BO97DRAFT_424294</name>
</gene>
<dbReference type="AlphaFoldDB" id="A0A395HYS0"/>
<dbReference type="EMBL" id="KZ824282">
    <property type="protein sequence ID" value="RAL12659.1"/>
    <property type="molecule type" value="Genomic_DNA"/>
</dbReference>
<protein>
    <submittedName>
        <fullName evidence="1">Uncharacterized protein</fullName>
    </submittedName>
</protein>
<organism evidence="1 2">
    <name type="scientific">Aspergillus homomorphus (strain CBS 101889)</name>
    <dbReference type="NCBI Taxonomy" id="1450537"/>
    <lineage>
        <taxon>Eukaryota</taxon>
        <taxon>Fungi</taxon>
        <taxon>Dikarya</taxon>
        <taxon>Ascomycota</taxon>
        <taxon>Pezizomycotina</taxon>
        <taxon>Eurotiomycetes</taxon>
        <taxon>Eurotiomycetidae</taxon>
        <taxon>Eurotiales</taxon>
        <taxon>Aspergillaceae</taxon>
        <taxon>Aspergillus</taxon>
        <taxon>Aspergillus subgen. Circumdati</taxon>
    </lineage>
</organism>
<name>A0A395HYS0_ASPHC</name>
<proteinExistence type="predicted"/>
<accession>A0A395HYS0</accession>
<dbReference type="Proteomes" id="UP000248961">
    <property type="component" value="Unassembled WGS sequence"/>
</dbReference>
<dbReference type="RefSeq" id="XP_025551813.1">
    <property type="nucleotide sequence ID" value="XM_025696959.1"/>
</dbReference>
<keyword evidence="2" id="KW-1185">Reference proteome</keyword>
<evidence type="ECO:0000313" key="2">
    <source>
        <dbReference type="Proteomes" id="UP000248961"/>
    </source>
</evidence>
<dbReference type="GeneID" id="37201248"/>
<sequence>MHLFLITSNTPVEPLPESLTSKWNSNSRAWKTIWPRLIATCETNLSGPNDGDLSAVAPAPRVYKKHGIYIKVVGDGAHEPFVLCCNG</sequence>
<reference evidence="1 2" key="1">
    <citation type="submission" date="2018-02" db="EMBL/GenBank/DDBJ databases">
        <title>The genomes of Aspergillus section Nigri reveals drivers in fungal speciation.</title>
        <authorList>
            <consortium name="DOE Joint Genome Institute"/>
            <person name="Vesth T.C."/>
            <person name="Nybo J."/>
            <person name="Theobald S."/>
            <person name="Brandl J."/>
            <person name="Frisvad J.C."/>
            <person name="Nielsen K.F."/>
            <person name="Lyhne E.K."/>
            <person name="Kogle M.E."/>
            <person name="Kuo A."/>
            <person name="Riley R."/>
            <person name="Clum A."/>
            <person name="Nolan M."/>
            <person name="Lipzen A."/>
            <person name="Salamov A."/>
            <person name="Henrissat B."/>
            <person name="Wiebenga A."/>
            <person name="De vries R.P."/>
            <person name="Grigoriev I.V."/>
            <person name="Mortensen U.H."/>
            <person name="Andersen M.R."/>
            <person name="Baker S.E."/>
        </authorList>
    </citation>
    <scope>NUCLEOTIDE SEQUENCE [LARGE SCALE GENOMIC DNA]</scope>
    <source>
        <strain evidence="1 2">CBS 101889</strain>
    </source>
</reference>
<evidence type="ECO:0000313" key="1">
    <source>
        <dbReference type="EMBL" id="RAL12659.1"/>
    </source>
</evidence>